<comment type="caution">
    <text evidence="1">The sequence shown here is derived from an EMBL/GenBank/DDBJ whole genome shotgun (WGS) entry which is preliminary data.</text>
</comment>
<evidence type="ECO:0000313" key="1">
    <source>
        <dbReference type="EMBL" id="MBU2760119.1"/>
    </source>
</evidence>
<dbReference type="Pfam" id="PF04245">
    <property type="entry name" value="NA37"/>
    <property type="match status" value="1"/>
</dbReference>
<name>A0ABS5ZY71_9PROT</name>
<keyword evidence="2" id="KW-1185">Reference proteome</keyword>
<dbReference type="EMBL" id="JAAOMP010000088">
    <property type="protein sequence ID" value="MBU2760119.1"/>
    <property type="molecule type" value="Genomic_DNA"/>
</dbReference>
<dbReference type="RefSeq" id="WP_215883760.1">
    <property type="nucleotide sequence ID" value="NZ_JAAOMP010000088.1"/>
</dbReference>
<dbReference type="InterPro" id="IPR007358">
    <property type="entry name" value="Nucleoid_associated_NdpA"/>
</dbReference>
<sequence>MSFDNLTISRIVIHEIYKRTDERDIVPPKYGTRLVILDQEAVDAFCDRIHSAMGSAAKSMELDIIQTGPDSSITNAKFLVDADDALFIERSRTIADKLTDAQMRRNLPGGVLVVFTGTASYPAKRIVGMIKAETHNGFTRRVTDDGAISLQFLKDLLLTPQTKLYKIGIFLQQDSQTVDPLPAGWQAFIYDDQISASNKLTAAQYFYEGFLGCGFPETSARRTREFHDYTKEFIQKLDWSEDEKIDLHNALVTYLKVDQSVTVQVSDFAHNYFPNSEMKDEYIRYMTERDFPQVAVVKDTSDISSALKYRKVTFAGEVKLTAPADRFKELVQIRAIDGEIDEDGKVPKWTEVVIRGRIRNQE</sequence>
<reference evidence="1 2" key="1">
    <citation type="journal article" date="2021" name="ISME J.">
        <title>Genomic evolution of the class Acidithiobacillia: deep-branching Proteobacteria living in extreme acidic conditions.</title>
        <authorList>
            <person name="Moya-Beltran A."/>
            <person name="Beard S."/>
            <person name="Rojas-Villalobos C."/>
            <person name="Issotta F."/>
            <person name="Gallardo Y."/>
            <person name="Ulloa R."/>
            <person name="Giaveno A."/>
            <person name="Degli Esposti M."/>
            <person name="Johnson D.B."/>
            <person name="Quatrini R."/>
        </authorList>
    </citation>
    <scope>NUCLEOTIDE SEQUENCE [LARGE SCALE GENOMIC DNA]</scope>
    <source>
        <strain evidence="1 2">RW2</strain>
    </source>
</reference>
<gene>
    <name evidence="1" type="ORF">HAP95_08130</name>
</gene>
<accession>A0ABS5ZY71</accession>
<organism evidence="1 2">
    <name type="scientific">Acidithiobacillus sulfurivorans</name>
    <dbReference type="NCBI Taxonomy" id="1958756"/>
    <lineage>
        <taxon>Bacteria</taxon>
        <taxon>Pseudomonadati</taxon>
        <taxon>Pseudomonadota</taxon>
        <taxon>Acidithiobacillia</taxon>
        <taxon>Acidithiobacillales</taxon>
        <taxon>Acidithiobacillaceae</taxon>
        <taxon>Acidithiobacillus</taxon>
    </lineage>
</organism>
<protein>
    <submittedName>
        <fullName evidence="1">Nucleoid-associated protein</fullName>
    </submittedName>
</protein>
<dbReference type="Proteomes" id="UP000755654">
    <property type="component" value="Unassembled WGS sequence"/>
</dbReference>
<proteinExistence type="predicted"/>
<evidence type="ECO:0000313" key="2">
    <source>
        <dbReference type="Proteomes" id="UP000755654"/>
    </source>
</evidence>